<reference evidence="1 2" key="1">
    <citation type="journal article" date="2019" name="Nat. Plants">
        <title>Genome sequencing of Musa balbisiana reveals subgenome evolution and function divergence in polyploid bananas.</title>
        <authorList>
            <person name="Yao X."/>
        </authorList>
    </citation>
    <scope>NUCLEOTIDE SEQUENCE [LARGE SCALE GENOMIC DNA]</scope>
    <source>
        <strain evidence="2">cv. DH-PKW</strain>
        <tissue evidence="1">Leaves</tissue>
    </source>
</reference>
<protein>
    <submittedName>
        <fullName evidence="1">Uncharacterized protein</fullName>
    </submittedName>
</protein>
<evidence type="ECO:0000313" key="2">
    <source>
        <dbReference type="Proteomes" id="UP000317650"/>
    </source>
</evidence>
<organism evidence="1 2">
    <name type="scientific">Musa balbisiana</name>
    <name type="common">Banana</name>
    <dbReference type="NCBI Taxonomy" id="52838"/>
    <lineage>
        <taxon>Eukaryota</taxon>
        <taxon>Viridiplantae</taxon>
        <taxon>Streptophyta</taxon>
        <taxon>Embryophyta</taxon>
        <taxon>Tracheophyta</taxon>
        <taxon>Spermatophyta</taxon>
        <taxon>Magnoliopsida</taxon>
        <taxon>Liliopsida</taxon>
        <taxon>Zingiberales</taxon>
        <taxon>Musaceae</taxon>
        <taxon>Musa</taxon>
    </lineage>
</organism>
<name>A0A4V6T3Y0_MUSBA</name>
<proteinExistence type="predicted"/>
<dbReference type="EMBL" id="PYDT01000011">
    <property type="protein sequence ID" value="THU43896.1"/>
    <property type="molecule type" value="Genomic_DNA"/>
</dbReference>
<comment type="caution">
    <text evidence="1">The sequence shown here is derived from an EMBL/GenBank/DDBJ whole genome shotgun (WGS) entry which is preliminary data.</text>
</comment>
<keyword evidence="2" id="KW-1185">Reference proteome</keyword>
<sequence>MGHMNRNQDIGIGLCSLWDGQVRWKPRKQAEQAYDRSSIGCVGHVKSGYALGWSASTSAPGGRTTLSVAGHKKKASDFRGTSLFTTALCRQLLYLPFDSAYAGCVNSTQ</sequence>
<dbReference type="AlphaFoldDB" id="A0A4V6T3Y0"/>
<accession>A0A4V6T3Y0</accession>
<dbReference type="Proteomes" id="UP000317650">
    <property type="component" value="Chromosome 2"/>
</dbReference>
<gene>
    <name evidence="1" type="ORF">C4D60_Mb02t01680</name>
</gene>
<evidence type="ECO:0000313" key="1">
    <source>
        <dbReference type="EMBL" id="THU43896.1"/>
    </source>
</evidence>